<dbReference type="PANTHER" id="PTHR32487">
    <property type="entry name" value="3-OXO-DELTA(4,5)-STEROID 5-BETA-REDUCTASE"/>
    <property type="match status" value="1"/>
</dbReference>
<dbReference type="AlphaFoldDB" id="A0A6A2X140"/>
<accession>A0A6A2X140</accession>
<reference evidence="1" key="1">
    <citation type="submission" date="2019-09" db="EMBL/GenBank/DDBJ databases">
        <title>Draft genome information of white flower Hibiscus syriacus.</title>
        <authorList>
            <person name="Kim Y.-M."/>
        </authorList>
    </citation>
    <scope>NUCLEOTIDE SEQUENCE [LARGE SCALE GENOMIC DNA]</scope>
    <source>
        <strain evidence="1">YM2019G1</strain>
    </source>
</reference>
<comment type="caution">
    <text evidence="1">The sequence shown here is derived from an EMBL/GenBank/DDBJ whole genome shotgun (WGS) entry which is preliminary data.</text>
</comment>
<organism evidence="1 2">
    <name type="scientific">Hibiscus syriacus</name>
    <name type="common">Rose of Sharon</name>
    <dbReference type="NCBI Taxonomy" id="106335"/>
    <lineage>
        <taxon>Eukaryota</taxon>
        <taxon>Viridiplantae</taxon>
        <taxon>Streptophyta</taxon>
        <taxon>Embryophyta</taxon>
        <taxon>Tracheophyta</taxon>
        <taxon>Spermatophyta</taxon>
        <taxon>Magnoliopsida</taxon>
        <taxon>eudicotyledons</taxon>
        <taxon>Gunneridae</taxon>
        <taxon>Pentapetalae</taxon>
        <taxon>rosids</taxon>
        <taxon>malvids</taxon>
        <taxon>Malvales</taxon>
        <taxon>Malvaceae</taxon>
        <taxon>Malvoideae</taxon>
        <taxon>Hibiscus</taxon>
    </lineage>
</organism>
<name>A0A6A2X140_HIBSY</name>
<dbReference type="EMBL" id="VEPZ02001556">
    <property type="protein sequence ID" value="KAE8668131.1"/>
    <property type="molecule type" value="Genomic_DNA"/>
</dbReference>
<keyword evidence="2" id="KW-1185">Reference proteome</keyword>
<gene>
    <name evidence="1" type="ORF">F3Y22_tig00112344pilonHSYRG00044</name>
</gene>
<evidence type="ECO:0000313" key="2">
    <source>
        <dbReference type="Proteomes" id="UP000436088"/>
    </source>
</evidence>
<dbReference type="Gene3D" id="3.40.50.720">
    <property type="entry name" value="NAD(P)-binding Rossmann-like Domain"/>
    <property type="match status" value="2"/>
</dbReference>
<proteinExistence type="predicted"/>
<dbReference type="Proteomes" id="UP000436088">
    <property type="component" value="Unassembled WGS sequence"/>
</dbReference>
<protein>
    <submittedName>
        <fullName evidence="1">3-oxo-Delta(4,5)-steroid 5-beta-reductase</fullName>
    </submittedName>
</protein>
<dbReference type="SUPFAM" id="SSF51735">
    <property type="entry name" value="NAD(P)-binding Rossmann-fold domains"/>
    <property type="match status" value="1"/>
</dbReference>
<dbReference type="InterPro" id="IPR036291">
    <property type="entry name" value="NAD(P)-bd_dom_sf"/>
</dbReference>
<sequence length="234" mass="26273">MNHRFKSVALVIGITGIVGNSLAEILSFSDTPGGPWKVYDDARSPRPDWADLPVDYMQCNILNEKETRDKLSKLNDVTHIFYVASNKKSSEAENCVVNGTMLRNVLKAVIPNVPKPGLVFGFSPFSSMNIVHSLCVYAAICKNEGKPLRFPGNRPAWDGYWDASDADLIAEHQIRATMNRLAKNEAFNCSNGDVFKWKDLWKVLANQFGIEHYEFQETDEKLSLAEMMKDKGPV</sequence>
<dbReference type="PANTHER" id="PTHR32487:SF31">
    <property type="entry name" value="NAD-DEPENDENT EPIMERASE_DEHYDRATASE DOMAIN-CONTAINING PROTEIN"/>
    <property type="match status" value="1"/>
</dbReference>
<evidence type="ECO:0000313" key="1">
    <source>
        <dbReference type="EMBL" id="KAE8668131.1"/>
    </source>
</evidence>